<feature type="region of interest" description="Disordered" evidence="1">
    <location>
        <begin position="1"/>
        <end position="33"/>
    </location>
</feature>
<sequence>MSPLTSATKKLNHKVPSPKSMSQSSPETTKPTELSHCCLDGGIEYKDLSPEQREVSDILRRMECDLYLSAYVHLGSDGVIRLIHAEGNILYAEPLCPTLITGFPDRLPFDEEAERSFRGIDRTTCEARDVSISSGEVYQLKITLLSNQRVPKEQWYDPPEAVIPPPMQEEMRKEGQEVMEKHKKKFDKIRQD</sequence>
<dbReference type="EMBL" id="JABEVY010000046">
    <property type="protein sequence ID" value="KAF5253097.1"/>
    <property type="molecule type" value="Genomic_DNA"/>
</dbReference>
<reference evidence="2 3" key="1">
    <citation type="journal article" date="2020" name="BMC Genomics">
        <title>Correction to: Identification and distribution of gene clusters required for synthesis of sphingolipid metabolism inhibitors in diverse species of the filamentous fungus Fusarium.</title>
        <authorList>
            <person name="Kim H.S."/>
            <person name="Lohmar J.M."/>
            <person name="Busman M."/>
            <person name="Brown D.W."/>
            <person name="Naumann T.A."/>
            <person name="Divon H.H."/>
            <person name="Lysoe E."/>
            <person name="Uhlig S."/>
            <person name="Proctor R.H."/>
        </authorList>
    </citation>
    <scope>NUCLEOTIDE SEQUENCE [LARGE SCALE GENOMIC DNA]</scope>
    <source>
        <strain evidence="2 3">NRRL 25214</strain>
    </source>
</reference>
<evidence type="ECO:0000313" key="3">
    <source>
        <dbReference type="Proteomes" id="UP000573603"/>
    </source>
</evidence>
<gene>
    <name evidence="2" type="ORF">FANTH_1928</name>
</gene>
<evidence type="ECO:0000313" key="2">
    <source>
        <dbReference type="EMBL" id="KAF5253097.1"/>
    </source>
</evidence>
<accession>A0A8H4ZVH8</accession>
<name>A0A8H4ZVH8_9HYPO</name>
<protein>
    <submittedName>
        <fullName evidence="2">Uncharacterized protein</fullName>
    </submittedName>
</protein>
<proteinExistence type="predicted"/>
<dbReference type="AlphaFoldDB" id="A0A8H4ZVH8"/>
<feature type="compositionally biased region" description="Polar residues" evidence="1">
    <location>
        <begin position="19"/>
        <end position="32"/>
    </location>
</feature>
<dbReference type="Proteomes" id="UP000573603">
    <property type="component" value="Unassembled WGS sequence"/>
</dbReference>
<organism evidence="2 3">
    <name type="scientific">Fusarium anthophilum</name>
    <dbReference type="NCBI Taxonomy" id="48485"/>
    <lineage>
        <taxon>Eukaryota</taxon>
        <taxon>Fungi</taxon>
        <taxon>Dikarya</taxon>
        <taxon>Ascomycota</taxon>
        <taxon>Pezizomycotina</taxon>
        <taxon>Sordariomycetes</taxon>
        <taxon>Hypocreomycetidae</taxon>
        <taxon>Hypocreales</taxon>
        <taxon>Nectriaceae</taxon>
        <taxon>Fusarium</taxon>
        <taxon>Fusarium fujikuroi species complex</taxon>
    </lineage>
</organism>
<keyword evidence="3" id="KW-1185">Reference proteome</keyword>
<comment type="caution">
    <text evidence="2">The sequence shown here is derived from an EMBL/GenBank/DDBJ whole genome shotgun (WGS) entry which is preliminary data.</text>
</comment>
<evidence type="ECO:0000256" key="1">
    <source>
        <dbReference type="SAM" id="MobiDB-lite"/>
    </source>
</evidence>